<dbReference type="PANTHER" id="PTHR30477">
    <property type="entry name" value="ABC-TRANSPORTER METAL-BINDING PROTEIN"/>
    <property type="match status" value="1"/>
</dbReference>
<keyword evidence="5" id="KW-1003">Cell membrane</keyword>
<dbReference type="InterPro" id="IPR001626">
    <property type="entry name" value="ABC_TroCD"/>
</dbReference>
<proteinExistence type="inferred from homology"/>
<keyword evidence="4 13" id="KW-0813">Transport</keyword>
<dbReference type="InterPro" id="IPR037294">
    <property type="entry name" value="ABC_BtuC-like"/>
</dbReference>
<dbReference type="SUPFAM" id="SSF81345">
    <property type="entry name" value="ABC transporter involved in vitamin B12 uptake, BtuC"/>
    <property type="match status" value="1"/>
</dbReference>
<reference evidence="16" key="1">
    <citation type="journal article" date="2019" name="Int. J. Syst. Evol. Microbiol.">
        <title>The Global Catalogue of Microorganisms (GCM) 10K type strain sequencing project: providing services to taxonomists for standard genome sequencing and annotation.</title>
        <authorList>
            <consortium name="The Broad Institute Genomics Platform"/>
            <consortium name="The Broad Institute Genome Sequencing Center for Infectious Disease"/>
            <person name="Wu L."/>
            <person name="Ma J."/>
        </authorList>
    </citation>
    <scope>NUCLEOTIDE SEQUENCE [LARGE SCALE GENOMIC DNA]</scope>
    <source>
        <strain evidence="16">CECT 7398</strain>
    </source>
</reference>
<dbReference type="RefSeq" id="WP_076585462.1">
    <property type="nucleotide sequence ID" value="NZ_JABEYA020000001.1"/>
</dbReference>
<sequence>MIEFLLPSILAGFGIALIAGPLGSFVVWRKMAYFGDTLAHASLMGLALGFLLEINLYLALVICCLALAFILVALQKQQLVATDTLLGILAHSALSLGLVAISFLDNVRIDLMSYLFGDLLAVTPTDLIYIYTGVVFVLSVLICCWRSLLATTVNEDLAAVEGHNVDLMRLILMIMVGLVIAIGMKFVGALIMTSLLIIPAATARRFSVTPEQMAVTASLIGVIAVLLGLGLSWYFDTPAGPSVVISASAMFMLAQIHRVKS</sequence>
<name>A0ABT8BTZ7_9VIBR</name>
<evidence type="ECO:0000256" key="8">
    <source>
        <dbReference type="ARBA" id="ARBA00022906"/>
    </source>
</evidence>
<evidence type="ECO:0000256" key="2">
    <source>
        <dbReference type="ARBA" id="ARBA00004651"/>
    </source>
</evidence>
<evidence type="ECO:0000256" key="14">
    <source>
        <dbReference type="SAM" id="Phobius"/>
    </source>
</evidence>
<evidence type="ECO:0000256" key="9">
    <source>
        <dbReference type="ARBA" id="ARBA00022989"/>
    </source>
</evidence>
<keyword evidence="6 13" id="KW-0812">Transmembrane</keyword>
<feature type="transmembrane region" description="Helical" evidence="14">
    <location>
        <begin position="128"/>
        <end position="148"/>
    </location>
</feature>
<comment type="subcellular location">
    <subcellularLocation>
        <location evidence="2 13">Cell membrane</location>
        <topology evidence="2 13">Multi-pass membrane protein</topology>
    </subcellularLocation>
</comment>
<feature type="transmembrane region" description="Helical" evidence="14">
    <location>
        <begin position="168"/>
        <end position="201"/>
    </location>
</feature>
<comment type="caution">
    <text evidence="15">The sequence shown here is derived from an EMBL/GenBank/DDBJ whole genome shotgun (WGS) entry which is preliminary data.</text>
</comment>
<evidence type="ECO:0000256" key="13">
    <source>
        <dbReference type="RuleBase" id="RU003943"/>
    </source>
</evidence>
<accession>A0ABT8BTZ7</accession>
<keyword evidence="10" id="KW-0406">Ion transport</keyword>
<feature type="transmembrane region" description="Helical" evidence="14">
    <location>
        <begin position="85"/>
        <end position="107"/>
    </location>
</feature>
<gene>
    <name evidence="15" type="primary">znuB</name>
    <name evidence="15" type="ORF">QWZ16_13075</name>
</gene>
<dbReference type="Proteomes" id="UP001238540">
    <property type="component" value="Unassembled WGS sequence"/>
</dbReference>
<feature type="transmembrane region" description="Helical" evidence="14">
    <location>
        <begin position="48"/>
        <end position="73"/>
    </location>
</feature>
<evidence type="ECO:0000313" key="15">
    <source>
        <dbReference type="EMBL" id="MDN3610637.1"/>
    </source>
</evidence>
<dbReference type="NCBIfam" id="NF007089">
    <property type="entry name" value="PRK09543.1"/>
    <property type="match status" value="1"/>
</dbReference>
<evidence type="ECO:0000256" key="5">
    <source>
        <dbReference type="ARBA" id="ARBA00022475"/>
    </source>
</evidence>
<evidence type="ECO:0000256" key="12">
    <source>
        <dbReference type="ARBA" id="ARBA00040080"/>
    </source>
</evidence>
<feature type="transmembrane region" description="Helical" evidence="14">
    <location>
        <begin position="213"/>
        <end position="233"/>
    </location>
</feature>
<evidence type="ECO:0000256" key="6">
    <source>
        <dbReference type="ARBA" id="ARBA00022692"/>
    </source>
</evidence>
<comment type="similarity">
    <text evidence="3 13">Belongs to the ABC-3 integral membrane protein family.</text>
</comment>
<evidence type="ECO:0000256" key="3">
    <source>
        <dbReference type="ARBA" id="ARBA00008034"/>
    </source>
</evidence>
<evidence type="ECO:0000256" key="4">
    <source>
        <dbReference type="ARBA" id="ARBA00022448"/>
    </source>
</evidence>
<evidence type="ECO:0000256" key="1">
    <source>
        <dbReference type="ARBA" id="ARBA00002313"/>
    </source>
</evidence>
<evidence type="ECO:0000313" key="16">
    <source>
        <dbReference type="Proteomes" id="UP001238540"/>
    </source>
</evidence>
<keyword evidence="8" id="KW-0864">Zinc transport</keyword>
<keyword evidence="11 14" id="KW-0472">Membrane</keyword>
<protein>
    <recommendedName>
        <fullName evidence="12">High-affinity zinc uptake system membrane protein ZnuB</fullName>
    </recommendedName>
</protein>
<organism evidence="15 16">
    <name type="scientific">Vibrio ostreicida</name>
    <dbReference type="NCBI Taxonomy" id="526588"/>
    <lineage>
        <taxon>Bacteria</taxon>
        <taxon>Pseudomonadati</taxon>
        <taxon>Pseudomonadota</taxon>
        <taxon>Gammaproteobacteria</taxon>
        <taxon>Vibrionales</taxon>
        <taxon>Vibrionaceae</taxon>
        <taxon>Vibrio</taxon>
    </lineage>
</organism>
<dbReference type="EMBL" id="JAUFQC010000001">
    <property type="protein sequence ID" value="MDN3610637.1"/>
    <property type="molecule type" value="Genomic_DNA"/>
</dbReference>
<evidence type="ECO:0000256" key="11">
    <source>
        <dbReference type="ARBA" id="ARBA00023136"/>
    </source>
</evidence>
<dbReference type="Gene3D" id="1.10.3470.10">
    <property type="entry name" value="ABC transporter involved in vitamin B12 uptake, BtuC"/>
    <property type="match status" value="1"/>
</dbReference>
<keyword evidence="9 14" id="KW-1133">Transmembrane helix</keyword>
<evidence type="ECO:0000256" key="7">
    <source>
        <dbReference type="ARBA" id="ARBA00022833"/>
    </source>
</evidence>
<keyword evidence="7" id="KW-0862">Zinc</keyword>
<dbReference type="PANTHER" id="PTHR30477:SF23">
    <property type="entry name" value="HIGH-AFFINITY ZINC UPTAKE SYSTEM MEMBRANE PROTEIN ZNUB"/>
    <property type="match status" value="1"/>
</dbReference>
<dbReference type="Pfam" id="PF00950">
    <property type="entry name" value="ABC-3"/>
    <property type="match status" value="1"/>
</dbReference>
<evidence type="ECO:0000256" key="10">
    <source>
        <dbReference type="ARBA" id="ARBA00023065"/>
    </source>
</evidence>
<feature type="transmembrane region" description="Helical" evidence="14">
    <location>
        <begin position="6"/>
        <end position="28"/>
    </location>
</feature>
<dbReference type="CDD" id="cd06550">
    <property type="entry name" value="TM_ABC_iron-siderophores_like"/>
    <property type="match status" value="1"/>
</dbReference>
<comment type="function">
    <text evidence="1">Involved in the high-affinity zinc uptake transport system.</text>
</comment>
<keyword evidence="16" id="KW-1185">Reference proteome</keyword>